<evidence type="ECO:0008006" key="10">
    <source>
        <dbReference type="Google" id="ProtNLM"/>
    </source>
</evidence>
<feature type="transmembrane region" description="Helical" evidence="7">
    <location>
        <begin position="206"/>
        <end position="226"/>
    </location>
</feature>
<evidence type="ECO:0000256" key="3">
    <source>
        <dbReference type="ARBA" id="ARBA00022692"/>
    </source>
</evidence>
<feature type="transmembrane region" description="Helical" evidence="7">
    <location>
        <begin position="263"/>
        <end position="285"/>
    </location>
</feature>
<reference evidence="8 9" key="1">
    <citation type="journal article" date="2023" name="bioRxiv">
        <title>Genome report: Whole genome sequence and annotation of Penstemon davidsonii.</title>
        <authorList>
            <person name="Ostevik K.L."/>
            <person name="Alabady M."/>
            <person name="Zhang M."/>
            <person name="Rausher M.D."/>
        </authorList>
    </citation>
    <scope>NUCLEOTIDE SEQUENCE [LARGE SCALE GENOMIC DNA]</scope>
    <source>
        <strain evidence="8">DNT005</strain>
        <tissue evidence="8">Whole leaf</tissue>
    </source>
</reference>
<feature type="transmembrane region" description="Helical" evidence="7">
    <location>
        <begin position="232"/>
        <end position="251"/>
    </location>
</feature>
<proteinExistence type="inferred from homology"/>
<dbReference type="PANTHER" id="PTHR12668">
    <property type="entry name" value="TRANSMEMBRANE PROTEIN 14, 15"/>
    <property type="match status" value="1"/>
</dbReference>
<dbReference type="EMBL" id="JAYDYQ010002685">
    <property type="protein sequence ID" value="KAK4481262.1"/>
    <property type="molecule type" value="Genomic_DNA"/>
</dbReference>
<feature type="transmembrane region" description="Helical" evidence="7">
    <location>
        <begin position="297"/>
        <end position="315"/>
    </location>
</feature>
<evidence type="ECO:0000256" key="4">
    <source>
        <dbReference type="ARBA" id="ARBA00022989"/>
    </source>
</evidence>
<evidence type="ECO:0000313" key="9">
    <source>
        <dbReference type="Proteomes" id="UP001291926"/>
    </source>
</evidence>
<keyword evidence="6" id="KW-0175">Coiled coil</keyword>
<evidence type="ECO:0000313" key="8">
    <source>
        <dbReference type="EMBL" id="KAK4481262.1"/>
    </source>
</evidence>
<evidence type="ECO:0000256" key="6">
    <source>
        <dbReference type="SAM" id="Coils"/>
    </source>
</evidence>
<dbReference type="Gene3D" id="1.10.10.1740">
    <property type="entry name" value="Transmembrane protein 14-like"/>
    <property type="match status" value="1"/>
</dbReference>
<evidence type="ECO:0000256" key="2">
    <source>
        <dbReference type="ARBA" id="ARBA00007590"/>
    </source>
</evidence>
<dbReference type="Pfam" id="PF03647">
    <property type="entry name" value="Tmemb_14"/>
    <property type="match status" value="1"/>
</dbReference>
<dbReference type="InterPro" id="IPR005349">
    <property type="entry name" value="TMEM14"/>
</dbReference>
<accession>A0ABR0CWG0</accession>
<name>A0ABR0CWG0_9LAMI</name>
<sequence>MRLESITFRNPNPSLNRASSSSMALCNAPPVWIGFEAFCGAKIQCKLSIAAATPKGLGLTLRQRNVRNRSVYSFAASHEDSKDSDIDIEKEEEGLKVGKQEGEEVWQQTLASFKEQALKMQSISKEAYDLYSKKAVIILKETSEKLKIQAEKARQDLSVIAKETAEESKEYFAAAAENSPEPVKDIVETFVSSTDELNDVSKVRDFYVGIPYGAFLSGGGFLSFMLTGSIPAIRFGIILGGTLLALSISSLRSWKKGESSALVLKGQTGLCFTGIIHAIATILFIRELRLLSMRPFVANFLATLISGGVVAFYLYRIVRDGGQSKRSDLEAAPEN</sequence>
<keyword evidence="9" id="KW-1185">Reference proteome</keyword>
<evidence type="ECO:0000256" key="1">
    <source>
        <dbReference type="ARBA" id="ARBA00004370"/>
    </source>
</evidence>
<dbReference type="PANTHER" id="PTHR12668:SF43">
    <property type="entry name" value="TRANSMEMBRANE PROTEIN 14 HOMOLOG"/>
    <property type="match status" value="1"/>
</dbReference>
<dbReference type="InterPro" id="IPR044890">
    <property type="entry name" value="TMEM14_sf"/>
</dbReference>
<dbReference type="Proteomes" id="UP001291926">
    <property type="component" value="Unassembled WGS sequence"/>
</dbReference>
<protein>
    <recommendedName>
        <fullName evidence="10">Protein FATTY ACID EXPORT 3, chloroplastic</fullName>
    </recommendedName>
</protein>
<gene>
    <name evidence="8" type="ORF">RD792_012146</name>
</gene>
<comment type="caution">
    <text evidence="8">The sequence shown here is derived from an EMBL/GenBank/DDBJ whole genome shotgun (WGS) entry which is preliminary data.</text>
</comment>
<keyword evidence="5 7" id="KW-0472">Membrane</keyword>
<comment type="similarity">
    <text evidence="2">Belongs to the TMEM14 family.</text>
</comment>
<keyword evidence="4 7" id="KW-1133">Transmembrane helix</keyword>
<comment type="subcellular location">
    <subcellularLocation>
        <location evidence="1">Membrane</location>
    </subcellularLocation>
</comment>
<feature type="coiled-coil region" evidence="6">
    <location>
        <begin position="136"/>
        <end position="163"/>
    </location>
</feature>
<evidence type="ECO:0000256" key="7">
    <source>
        <dbReference type="SAM" id="Phobius"/>
    </source>
</evidence>
<keyword evidence="3 7" id="KW-0812">Transmembrane</keyword>
<organism evidence="8 9">
    <name type="scientific">Penstemon davidsonii</name>
    <dbReference type="NCBI Taxonomy" id="160366"/>
    <lineage>
        <taxon>Eukaryota</taxon>
        <taxon>Viridiplantae</taxon>
        <taxon>Streptophyta</taxon>
        <taxon>Embryophyta</taxon>
        <taxon>Tracheophyta</taxon>
        <taxon>Spermatophyta</taxon>
        <taxon>Magnoliopsida</taxon>
        <taxon>eudicotyledons</taxon>
        <taxon>Gunneridae</taxon>
        <taxon>Pentapetalae</taxon>
        <taxon>asterids</taxon>
        <taxon>lamiids</taxon>
        <taxon>Lamiales</taxon>
        <taxon>Plantaginaceae</taxon>
        <taxon>Cheloneae</taxon>
        <taxon>Penstemon</taxon>
    </lineage>
</organism>
<evidence type="ECO:0000256" key="5">
    <source>
        <dbReference type="ARBA" id="ARBA00023136"/>
    </source>
</evidence>